<accession>A0A1B2K217</accession>
<dbReference type="Gene3D" id="1.10.287.30">
    <property type="entry name" value="E2 (early) protein, N terminal domain, subdomain 1"/>
    <property type="match status" value="1"/>
</dbReference>
<name>A0A1B2K217_9PAPI</name>
<dbReference type="GO" id="GO:0042025">
    <property type="term" value="C:host cell nucleus"/>
    <property type="evidence" value="ECO:0007669"/>
    <property type="project" value="UniProtKB-SubCell"/>
</dbReference>
<comment type="subunit">
    <text evidence="12">Binds DNA as homodimer. Interacts with protein E1; this interaction greatly increases E1 DNA-binding activity. Interacts with protein L1; this interaction enhances E2-dependent replication and transcription activation. Interacts with protein L2; this interaction inhibits E2 transcriptional activity but not DNA replication function E2. Interacts with protein E7; this interaction inhibits E7 oncogenic activity. Interacts with host TAF1; this interaction modulates E2-dependent transcriptional regulation. Interacts with host BRD4; this interaction mediates E2 transcriptional activation function. Additionally, the interaction with host BRD4 on mitotic chromosomes mediates tethering of the viral genome. Interacts with host TOPBP1; this interaction is required for optimal viral DNA replication.</text>
</comment>
<evidence type="ECO:0000256" key="10">
    <source>
        <dbReference type="ARBA" id="ARBA00023159"/>
    </source>
</evidence>
<evidence type="ECO:0000256" key="3">
    <source>
        <dbReference type="ARBA" id="ARBA00022491"/>
    </source>
</evidence>
<dbReference type="Gene3D" id="3.30.70.330">
    <property type="match status" value="1"/>
</dbReference>
<gene>
    <name evidence="12 16" type="primary">E2</name>
</gene>
<comment type="caution">
    <text evidence="12">Lacks conserved residue(s) required for the propagation of feature annotation.</text>
</comment>
<comment type="PTM">
    <text evidence="12">Phosphorylated.</text>
</comment>
<dbReference type="Pfam" id="PF00511">
    <property type="entry name" value="PPV_E2_C"/>
    <property type="match status" value="1"/>
</dbReference>
<keyword evidence="5 12" id="KW-0597">Phosphoprotein</keyword>
<keyword evidence="6 12" id="KW-1048">Host nucleus</keyword>
<keyword evidence="9 12" id="KW-0238">DNA-binding</keyword>
<feature type="compositionally biased region" description="Low complexity" evidence="13">
    <location>
        <begin position="197"/>
        <end position="210"/>
    </location>
</feature>
<evidence type="ECO:0000256" key="2">
    <source>
        <dbReference type="ARBA" id="ARBA00007794"/>
    </source>
</evidence>
<comment type="subcellular location">
    <subcellularLocation>
        <location evidence="1 12">Host nucleus</location>
    </subcellularLocation>
</comment>
<dbReference type="EMBL" id="KU519396">
    <property type="protein sequence ID" value="ANZ90267.1"/>
    <property type="molecule type" value="Genomic_DNA"/>
</dbReference>
<dbReference type="HAMAP" id="MF_04001">
    <property type="entry name" value="PPV_E2"/>
    <property type="match status" value="1"/>
</dbReference>
<dbReference type="GO" id="GO:0006275">
    <property type="term" value="P:regulation of DNA replication"/>
    <property type="evidence" value="ECO:0007669"/>
    <property type="project" value="UniProtKB-UniRule"/>
</dbReference>
<dbReference type="GO" id="GO:0000166">
    <property type="term" value="F:nucleotide binding"/>
    <property type="evidence" value="ECO:0007669"/>
    <property type="project" value="UniProtKB-UniRule"/>
</dbReference>
<keyword evidence="10 12" id="KW-0010">Activator</keyword>
<dbReference type="GO" id="GO:0006351">
    <property type="term" value="P:DNA-templated transcription"/>
    <property type="evidence" value="ECO:0007669"/>
    <property type="project" value="UniProtKB-UniRule"/>
</dbReference>
<evidence type="ECO:0000256" key="13">
    <source>
        <dbReference type="SAM" id="MobiDB-lite"/>
    </source>
</evidence>
<dbReference type="InterPro" id="IPR001866">
    <property type="entry name" value="PPV_E2_N"/>
</dbReference>
<dbReference type="Gene3D" id="2.170.200.10">
    <property type="entry name" value="Papillomavirus E2 early protein domain"/>
    <property type="match status" value="1"/>
</dbReference>
<reference evidence="16 17" key="1">
    <citation type="submission" date="2016-01" db="EMBL/GenBank/DDBJ databases">
        <title>How many papillomavirus species can be undetected in fibropapillomas?</title>
        <authorList>
            <person name="Daudt C."/>
            <person name="Chaves da Silva F.R."/>
            <person name="Streck A.F."/>
            <person name="Weber M.N."/>
            <person name="Cibulski S.P."/>
            <person name="Canal C.W."/>
        </authorList>
    </citation>
    <scope>NUCLEOTIDE SEQUENCE [LARGE SCALE GENOMIC DNA]</scope>
</reference>
<evidence type="ECO:0000256" key="11">
    <source>
        <dbReference type="ARBA" id="ARBA00023163"/>
    </source>
</evidence>
<evidence type="ECO:0000256" key="9">
    <source>
        <dbReference type="ARBA" id="ARBA00023125"/>
    </source>
</evidence>
<dbReference type="KEGG" id="vg:28544415"/>
<feature type="domain" description="Papillomavirus E2 N-terminal" evidence="14">
    <location>
        <begin position="1"/>
        <end position="199"/>
    </location>
</feature>
<sequence>MESLADRFEEIQELLLDLYEAGKRDIQSQIIHWDYLRKESVLLYYARQRGLTRLGLNTVPVLQASEIRAKNAIMMGIILRSLANSEFGGEDWTLQDTSIEMYRAPPQDTFKKQGSPVEVMFDGDPENINVYTNWGRIYYQDTENNWRVAEGQVSYDGLYYDTVNGQRVFFVKFDEQARTFSKTGSWRVKYKNKFVSESVSSSSTPVSGSSQERPRVSFDTDSEEEEGDHHRRDPRHPLSAGRSRSRSRVSRPEPEAGGRGRRRRRQGEGAEDFGLVPEEVGSGHRTVPKNIRGRLARLQAEAADPPVILVRGSINSLKSWRHRCNTKHRCLFQEIGTTFVWSSKDTSRDRGRVVVAFRDEVQLTEFLRVVPMPKSCSFARGHLDSL</sequence>
<dbReference type="InterPro" id="IPR042503">
    <property type="entry name" value="Regulatory_protein_E2_N_1"/>
</dbReference>
<evidence type="ECO:0000256" key="6">
    <source>
        <dbReference type="ARBA" id="ARBA00022562"/>
    </source>
</evidence>
<dbReference type="GO" id="GO:0003677">
    <property type="term" value="F:DNA binding"/>
    <property type="evidence" value="ECO:0007669"/>
    <property type="project" value="UniProtKB-UniRule"/>
</dbReference>
<evidence type="ECO:0000313" key="16">
    <source>
        <dbReference type="EMBL" id="ANZ90267.1"/>
    </source>
</evidence>
<dbReference type="OrthoDB" id="15886at10239"/>
<dbReference type="InterPro" id="IPR035975">
    <property type="entry name" value="E2/EBNA1_C_sf"/>
</dbReference>
<feature type="region of interest" description="Disordered" evidence="13">
    <location>
        <begin position="197"/>
        <end position="287"/>
    </location>
</feature>
<dbReference type="InterPro" id="IPR012677">
    <property type="entry name" value="Nucleotide-bd_a/b_plait_sf"/>
</dbReference>
<dbReference type="SUPFAM" id="SSF54957">
    <property type="entry name" value="Viral DNA-binding domain"/>
    <property type="match status" value="1"/>
</dbReference>
<dbReference type="Pfam" id="PF00508">
    <property type="entry name" value="PPV_E2_N"/>
    <property type="match status" value="1"/>
</dbReference>
<evidence type="ECO:0000256" key="1">
    <source>
        <dbReference type="ARBA" id="ARBA00004147"/>
    </source>
</evidence>
<protein>
    <recommendedName>
        <fullName evidence="12">Regulatory protein E2</fullName>
    </recommendedName>
</protein>
<keyword evidence="7 12" id="KW-0235">DNA replication</keyword>
<dbReference type="InterPro" id="IPR042504">
    <property type="entry name" value="Regulatory_protein_E2_N_2"/>
</dbReference>
<dbReference type="RefSeq" id="YP_009272616.1">
    <property type="nucleotide sequence ID" value="NC_030801.1"/>
</dbReference>
<dbReference type="InterPro" id="IPR036050">
    <property type="entry name" value="Regulatory_protein_E2_N"/>
</dbReference>
<dbReference type="GO" id="GO:0039693">
    <property type="term" value="P:viral DNA genome replication"/>
    <property type="evidence" value="ECO:0007669"/>
    <property type="project" value="UniProtKB-UniRule"/>
</dbReference>
<dbReference type="GO" id="GO:0003700">
    <property type="term" value="F:DNA-binding transcription factor activity"/>
    <property type="evidence" value="ECO:0007669"/>
    <property type="project" value="UniProtKB-UniRule"/>
</dbReference>
<comment type="function">
    <text evidence="12">Plays a role in the initiation of viral DNA replication. A dimer of E2 interacts with a dimer of E1 in order to improve specificity of E1 DNA binding activity. Once the complex recognizes and binds DNA at specific sites, the E2 dimer is removed from DNA. E2 also regulates viral transcription through binding to the E2RE response element (5'-ACCNNNNNNGGT-3') present in multiple copies in the regulatory regions of the viral genome. Activates or represses transcription depending on E2RE's position with regards to proximal promoter elements including the TATA-box. Repression occurs by sterically hindering the assembly of the transcription initiation complex.</text>
</comment>
<dbReference type="SUPFAM" id="SSF51332">
    <property type="entry name" value="E2 regulatory, transactivation domain"/>
    <property type="match status" value="1"/>
</dbReference>
<evidence type="ECO:0000256" key="4">
    <source>
        <dbReference type="ARBA" id="ARBA00022518"/>
    </source>
</evidence>
<dbReference type="GeneID" id="28544415"/>
<evidence type="ECO:0000256" key="7">
    <source>
        <dbReference type="ARBA" id="ARBA00022705"/>
    </source>
</evidence>
<keyword evidence="11 12" id="KW-0804">Transcription</keyword>
<keyword evidence="8 12" id="KW-0805">Transcription regulation</keyword>
<feature type="domain" description="Papillomavirus E2 C-terminal" evidence="15">
    <location>
        <begin position="306"/>
        <end position="383"/>
    </location>
</feature>
<evidence type="ECO:0000256" key="8">
    <source>
        <dbReference type="ARBA" id="ARBA00023015"/>
    </source>
</evidence>
<organism evidence="16 17">
    <name type="scientific">Bos taurus papillomavirus 21</name>
    <dbReference type="NCBI Taxonomy" id="1887219"/>
    <lineage>
        <taxon>Viruses</taxon>
        <taxon>Monodnaviria</taxon>
        <taxon>Shotokuvirae</taxon>
        <taxon>Cossaviricota</taxon>
        <taxon>Papovaviricetes</taxon>
        <taxon>Zurhausenvirales</taxon>
        <taxon>Papillomaviridae</taxon>
        <taxon>Firstpapillomavirinae</taxon>
        <taxon>Dyoxipapillomavirus</taxon>
        <taxon>Dyoxipapillomavirus 2</taxon>
    </lineage>
</organism>
<dbReference type="InterPro" id="IPR000427">
    <property type="entry name" value="Papillomavirus_E2_C"/>
</dbReference>
<proteinExistence type="inferred from homology"/>
<dbReference type="Proteomes" id="UP000129101">
    <property type="component" value="Segment"/>
</dbReference>
<evidence type="ECO:0000256" key="12">
    <source>
        <dbReference type="HAMAP-Rule" id="MF_04001"/>
    </source>
</evidence>
<dbReference type="InterPro" id="IPR033668">
    <property type="entry name" value="Reg_prot_E2"/>
</dbReference>
<keyword evidence="4 12" id="KW-0244">Early protein</keyword>
<feature type="region of interest" description="DNA-binding domain" evidence="12">
    <location>
        <begin position="304"/>
        <end position="386"/>
    </location>
</feature>
<dbReference type="GO" id="GO:0006260">
    <property type="term" value="P:DNA replication"/>
    <property type="evidence" value="ECO:0007669"/>
    <property type="project" value="UniProtKB-KW"/>
</dbReference>
<comment type="similarity">
    <text evidence="2">Belongs to the papillomaviridae E8^E2C protein family.</text>
</comment>
<evidence type="ECO:0000313" key="17">
    <source>
        <dbReference type="Proteomes" id="UP000129101"/>
    </source>
</evidence>
<evidence type="ECO:0000256" key="5">
    <source>
        <dbReference type="ARBA" id="ARBA00022553"/>
    </source>
</evidence>
<comment type="similarity">
    <text evidence="12">Belongs to the papillomaviridae E2 protein family.</text>
</comment>
<evidence type="ECO:0000259" key="14">
    <source>
        <dbReference type="Pfam" id="PF00508"/>
    </source>
</evidence>
<evidence type="ECO:0000259" key="15">
    <source>
        <dbReference type="Pfam" id="PF00511"/>
    </source>
</evidence>
<keyword evidence="3 12" id="KW-0678">Repressor</keyword>